<feature type="chain" id="PRO_5038503951" evidence="9">
    <location>
        <begin position="22"/>
        <end position="755"/>
    </location>
</feature>
<dbReference type="PROSITE" id="PS51829">
    <property type="entry name" value="P_HOMO_B"/>
    <property type="match status" value="1"/>
</dbReference>
<dbReference type="Gene3D" id="3.10.450.490">
    <property type="match status" value="1"/>
</dbReference>
<protein>
    <submittedName>
        <fullName evidence="11">M4 family peptidase</fullName>
    </submittedName>
</protein>
<reference evidence="11" key="1">
    <citation type="submission" date="2020-01" db="EMBL/GenBank/DDBJ databases">
        <title>Insect and environment-associated Actinomycetes.</title>
        <authorList>
            <person name="Currrie C."/>
            <person name="Chevrette M."/>
            <person name="Carlson C."/>
            <person name="Stubbendieck R."/>
            <person name="Wendt-Pienkowski E."/>
        </authorList>
    </citation>
    <scope>NUCLEOTIDE SEQUENCE</scope>
    <source>
        <strain evidence="11">SID12501</strain>
    </source>
</reference>
<evidence type="ECO:0000256" key="3">
    <source>
        <dbReference type="ARBA" id="ARBA00022723"/>
    </source>
</evidence>
<dbReference type="SUPFAM" id="SSF49785">
    <property type="entry name" value="Galactose-binding domain-like"/>
    <property type="match status" value="1"/>
</dbReference>
<evidence type="ECO:0000256" key="1">
    <source>
        <dbReference type="ARBA" id="ARBA00009388"/>
    </source>
</evidence>
<dbReference type="Pfam" id="PF01483">
    <property type="entry name" value="P_proprotein"/>
    <property type="match status" value="1"/>
</dbReference>
<dbReference type="SUPFAM" id="SSF55486">
    <property type="entry name" value="Metalloproteases ('zincins'), catalytic domain"/>
    <property type="match status" value="1"/>
</dbReference>
<dbReference type="InterPro" id="IPR015919">
    <property type="entry name" value="Cadherin-like_sf"/>
</dbReference>
<comment type="similarity">
    <text evidence="1">Belongs to the peptidase M4 family.</text>
</comment>
<dbReference type="SUPFAM" id="SSF49313">
    <property type="entry name" value="Cadherin-like"/>
    <property type="match status" value="1"/>
</dbReference>
<dbReference type="Gene3D" id="3.10.170.10">
    <property type="match status" value="1"/>
</dbReference>
<keyword evidence="3" id="KW-0479">Metal-binding</keyword>
<organism evidence="11">
    <name type="scientific">Streptomyces sp. SID12501</name>
    <dbReference type="NCBI Taxonomy" id="2706042"/>
    <lineage>
        <taxon>Bacteria</taxon>
        <taxon>Bacillati</taxon>
        <taxon>Actinomycetota</taxon>
        <taxon>Actinomycetes</taxon>
        <taxon>Kitasatosporales</taxon>
        <taxon>Streptomycetaceae</taxon>
        <taxon>Streptomyces</taxon>
    </lineage>
</organism>
<dbReference type="GO" id="GO:0016020">
    <property type="term" value="C:membrane"/>
    <property type="evidence" value="ECO:0007669"/>
    <property type="project" value="InterPro"/>
</dbReference>
<dbReference type="GO" id="GO:0004222">
    <property type="term" value="F:metalloendopeptidase activity"/>
    <property type="evidence" value="ECO:0007669"/>
    <property type="project" value="InterPro"/>
</dbReference>
<keyword evidence="2" id="KW-0645">Protease</keyword>
<sequence>MTGIAVGTMAALLGSALPAWSAAPAADDTGRAPRQIAAEPRPGARAVQLAPAERKMMLETAADAGSATARALQLGRQEALIPKDVIKDADGTVHTRYERTFAGLPVRGGDLVVHDRGGSRTVNKASQEAIAVPTTAAAFSAAKSEKSALAAAKQEETRETALQGQSRLVVWLGDGDSKLAWENVVNGIREDGTPSRLQVLTDATTGARLMSHEEVQNGEGVSRYNGRVQIGSVRNNDRFELTDPQRGSHQTFDAGGTFDKGTLVTDDDDVWGDGTPSDRQTAAVDAAYGVAKTWDFYHDRFGRNGIADDGRGAYSRVHYGVGYANAFWLDSCFCMTYGDGRTNDRPVTELDIAGHEMTHGVTSATAGLVYSGESGGLNEATSDIMGTAVEFFANSTGDVPDYQIGELIDLRGTGGPLRYMDQPSKETNAAGTSQDYWTAQTRKLDPHFSSGVGNHFFYLLAEGSGEKTINGIDYDSPTYDGLPVSGIGLENATTVWYRALTRYMTSTTDYAGARTATLQAAADLFGASSDTYEAVGNAWAAVNVGARYVNHIAAEAPSTRAVAVGQSVVRQIEATTTRPGGLTYSATGLPTGLSIAPGTGLISGTATAAGDFETTVVITNSAAETLTLTFVWPVFGSGGGFFINPDRYDIPNWQTIESPITVTGREGNAPSELKVTVDLVHFFIGGQVINLVAEDGTVLLVKDFVWDQGTELHQTFTVDASALPANGTWKLRVTDNTPGIFTFDPGYLDSWSLTF</sequence>
<dbReference type="InterPro" id="IPR011096">
    <property type="entry name" value="FTP_domain"/>
</dbReference>
<dbReference type="PANTHER" id="PTHR33794">
    <property type="entry name" value="BACILLOLYSIN"/>
    <property type="match status" value="1"/>
</dbReference>
<dbReference type="Pfam" id="PF01447">
    <property type="entry name" value="Peptidase_M4"/>
    <property type="match status" value="1"/>
</dbReference>
<dbReference type="GO" id="GO:0004252">
    <property type="term" value="F:serine-type endopeptidase activity"/>
    <property type="evidence" value="ECO:0007669"/>
    <property type="project" value="InterPro"/>
</dbReference>
<proteinExistence type="inferred from homology"/>
<evidence type="ECO:0000256" key="6">
    <source>
        <dbReference type="ARBA" id="ARBA00022833"/>
    </source>
</evidence>
<dbReference type="RefSeq" id="WP_164321478.1">
    <property type="nucleotide sequence ID" value="NZ_JAAGLU010000038.1"/>
</dbReference>
<dbReference type="Gene3D" id="1.10.390.10">
    <property type="entry name" value="Neutral Protease Domain 2"/>
    <property type="match status" value="1"/>
</dbReference>
<evidence type="ECO:0000256" key="2">
    <source>
        <dbReference type="ARBA" id="ARBA00022670"/>
    </source>
</evidence>
<evidence type="ECO:0000256" key="4">
    <source>
        <dbReference type="ARBA" id="ARBA00022729"/>
    </source>
</evidence>
<evidence type="ECO:0000256" key="9">
    <source>
        <dbReference type="SAM" id="SignalP"/>
    </source>
</evidence>
<feature type="active site" description="Proton donor" evidence="8">
    <location>
        <position position="447"/>
    </location>
</feature>
<evidence type="ECO:0000256" key="8">
    <source>
        <dbReference type="PIRSR" id="PIRSR623612-1"/>
    </source>
</evidence>
<dbReference type="InterPro" id="IPR013783">
    <property type="entry name" value="Ig-like_fold"/>
</dbReference>
<dbReference type="Gene3D" id="2.60.40.10">
    <property type="entry name" value="Immunoglobulins"/>
    <property type="match status" value="1"/>
</dbReference>
<comment type="caution">
    <text evidence="11">The sequence shown here is derived from an EMBL/GenBank/DDBJ whole genome shotgun (WGS) entry which is preliminary data.</text>
</comment>
<dbReference type="InterPro" id="IPR008979">
    <property type="entry name" value="Galactose-bd-like_sf"/>
</dbReference>
<dbReference type="AlphaFoldDB" id="A0A6B3C2U1"/>
<dbReference type="PANTHER" id="PTHR33794:SF1">
    <property type="entry name" value="BACILLOLYSIN"/>
    <property type="match status" value="1"/>
</dbReference>
<name>A0A6B3C2U1_9ACTN</name>
<evidence type="ECO:0000256" key="7">
    <source>
        <dbReference type="ARBA" id="ARBA00023049"/>
    </source>
</evidence>
<gene>
    <name evidence="11" type="ORF">G3I71_35890</name>
</gene>
<feature type="signal peptide" evidence="9">
    <location>
        <begin position="1"/>
        <end position="21"/>
    </location>
</feature>
<dbReference type="GO" id="GO:0006508">
    <property type="term" value="P:proteolysis"/>
    <property type="evidence" value="ECO:0007669"/>
    <property type="project" value="UniProtKB-KW"/>
</dbReference>
<dbReference type="InterPro" id="IPR002884">
    <property type="entry name" value="P_dom"/>
</dbReference>
<dbReference type="InterPro" id="IPR013856">
    <property type="entry name" value="Peptidase_M4_domain"/>
</dbReference>
<feature type="active site" evidence="8">
    <location>
        <position position="356"/>
    </location>
</feature>
<evidence type="ECO:0000313" key="11">
    <source>
        <dbReference type="EMBL" id="NEC91065.1"/>
    </source>
</evidence>
<keyword evidence="5" id="KW-0378">Hydrolase</keyword>
<dbReference type="InterPro" id="IPR023612">
    <property type="entry name" value="Peptidase_M4"/>
</dbReference>
<dbReference type="GO" id="GO:0005509">
    <property type="term" value="F:calcium ion binding"/>
    <property type="evidence" value="ECO:0007669"/>
    <property type="project" value="InterPro"/>
</dbReference>
<dbReference type="Pfam" id="PF07504">
    <property type="entry name" value="FTP"/>
    <property type="match status" value="1"/>
</dbReference>
<feature type="domain" description="P/Homo B" evidence="10">
    <location>
        <begin position="631"/>
        <end position="755"/>
    </location>
</feature>
<dbReference type="PRINTS" id="PR00730">
    <property type="entry name" value="THERMOLYSIN"/>
</dbReference>
<dbReference type="Gene3D" id="2.60.120.260">
    <property type="entry name" value="Galactose-binding domain-like"/>
    <property type="match status" value="1"/>
</dbReference>
<evidence type="ECO:0000256" key="5">
    <source>
        <dbReference type="ARBA" id="ARBA00022801"/>
    </source>
</evidence>
<keyword evidence="6" id="KW-0862">Zinc</keyword>
<dbReference type="Pfam" id="PF02868">
    <property type="entry name" value="Peptidase_M4_C"/>
    <property type="match status" value="1"/>
</dbReference>
<dbReference type="Pfam" id="PF05345">
    <property type="entry name" value="He_PIG"/>
    <property type="match status" value="1"/>
</dbReference>
<accession>A0A6B3C2U1</accession>
<dbReference type="InterPro" id="IPR027268">
    <property type="entry name" value="Peptidase_M4/M1_CTD_sf"/>
</dbReference>
<keyword evidence="4 9" id="KW-0732">Signal</keyword>
<dbReference type="GO" id="GO:0005975">
    <property type="term" value="P:carbohydrate metabolic process"/>
    <property type="evidence" value="ECO:0007669"/>
    <property type="project" value="UniProtKB-ARBA"/>
</dbReference>
<dbReference type="EMBL" id="JAAGLU010000038">
    <property type="protein sequence ID" value="NEC91065.1"/>
    <property type="molecule type" value="Genomic_DNA"/>
</dbReference>
<dbReference type="InterPro" id="IPR001570">
    <property type="entry name" value="Peptidase_M4_C_domain"/>
</dbReference>
<evidence type="ECO:0000259" key="10">
    <source>
        <dbReference type="PROSITE" id="PS51829"/>
    </source>
</evidence>
<keyword evidence="7" id="KW-0482">Metalloprotease</keyword>
<dbReference type="CDD" id="cd09597">
    <property type="entry name" value="M4_TLP"/>
    <property type="match status" value="1"/>
</dbReference>
<dbReference type="InterPro" id="IPR050728">
    <property type="entry name" value="Zinc_Metalloprotease_M4"/>
</dbReference>